<dbReference type="EMBL" id="VEPZ02000872">
    <property type="protein sequence ID" value="KAE8714321.1"/>
    <property type="molecule type" value="Genomic_DNA"/>
</dbReference>
<evidence type="ECO:0000256" key="3">
    <source>
        <dbReference type="PROSITE-ProRule" id="PRU00708"/>
    </source>
</evidence>
<evidence type="ECO:0000313" key="4">
    <source>
        <dbReference type="EMBL" id="KAE8714321.1"/>
    </source>
</evidence>
<evidence type="ECO:0000256" key="1">
    <source>
        <dbReference type="ARBA" id="ARBA00022737"/>
    </source>
</evidence>
<dbReference type="AlphaFoldDB" id="A0A6A3BEH8"/>
<dbReference type="Gene3D" id="1.25.40.10">
    <property type="entry name" value="Tetratricopeptide repeat domain"/>
    <property type="match status" value="2"/>
</dbReference>
<dbReference type="Pfam" id="PF20431">
    <property type="entry name" value="E_motif"/>
    <property type="match status" value="1"/>
</dbReference>
<dbReference type="PANTHER" id="PTHR47926">
    <property type="entry name" value="PENTATRICOPEPTIDE REPEAT-CONTAINING PROTEIN"/>
    <property type="match status" value="1"/>
</dbReference>
<comment type="caution">
    <text evidence="4">The sequence shown here is derived from an EMBL/GenBank/DDBJ whole genome shotgun (WGS) entry which is preliminary data.</text>
</comment>
<dbReference type="Proteomes" id="UP000436088">
    <property type="component" value="Unassembled WGS sequence"/>
</dbReference>
<proteinExistence type="inferred from homology"/>
<dbReference type="Pfam" id="PF13041">
    <property type="entry name" value="PPR_2"/>
    <property type="match status" value="1"/>
</dbReference>
<keyword evidence="1" id="KW-0677">Repeat</keyword>
<dbReference type="GO" id="GO:0009451">
    <property type="term" value="P:RNA modification"/>
    <property type="evidence" value="ECO:0007669"/>
    <property type="project" value="InterPro"/>
</dbReference>
<feature type="repeat" description="PPR" evidence="3">
    <location>
        <begin position="75"/>
        <end position="109"/>
    </location>
</feature>
<name>A0A6A3BEH8_HIBSY</name>
<dbReference type="NCBIfam" id="TIGR00756">
    <property type="entry name" value="PPR"/>
    <property type="match status" value="2"/>
</dbReference>
<evidence type="ECO:0000256" key="2">
    <source>
        <dbReference type="ARBA" id="ARBA00061659"/>
    </source>
</evidence>
<dbReference type="InterPro" id="IPR046848">
    <property type="entry name" value="E_motif"/>
</dbReference>
<evidence type="ECO:0000313" key="5">
    <source>
        <dbReference type="Proteomes" id="UP000436088"/>
    </source>
</evidence>
<dbReference type="InterPro" id="IPR046960">
    <property type="entry name" value="PPR_At4g14850-like_plant"/>
</dbReference>
<dbReference type="FunFam" id="1.25.40.10:FF:000205">
    <property type="entry name" value="Pentatricopeptide repeat-containing protein, mitochondrial"/>
    <property type="match status" value="1"/>
</dbReference>
<dbReference type="InterPro" id="IPR002885">
    <property type="entry name" value="PPR_rpt"/>
</dbReference>
<dbReference type="GO" id="GO:0003723">
    <property type="term" value="F:RNA binding"/>
    <property type="evidence" value="ECO:0007669"/>
    <property type="project" value="InterPro"/>
</dbReference>
<dbReference type="PROSITE" id="PS51375">
    <property type="entry name" value="PPR"/>
    <property type="match status" value="1"/>
</dbReference>
<dbReference type="PANTHER" id="PTHR47926:SF392">
    <property type="entry name" value="PENTATRICOPEPTIDE REPEAT-CONTAINING PROTEIN"/>
    <property type="match status" value="1"/>
</dbReference>
<organism evidence="4 5">
    <name type="scientific">Hibiscus syriacus</name>
    <name type="common">Rose of Sharon</name>
    <dbReference type="NCBI Taxonomy" id="106335"/>
    <lineage>
        <taxon>Eukaryota</taxon>
        <taxon>Viridiplantae</taxon>
        <taxon>Streptophyta</taxon>
        <taxon>Embryophyta</taxon>
        <taxon>Tracheophyta</taxon>
        <taxon>Spermatophyta</taxon>
        <taxon>Magnoliopsida</taxon>
        <taxon>eudicotyledons</taxon>
        <taxon>Gunneridae</taxon>
        <taxon>Pentapetalae</taxon>
        <taxon>rosids</taxon>
        <taxon>malvids</taxon>
        <taxon>Malvales</taxon>
        <taxon>Malvaceae</taxon>
        <taxon>Malvoideae</taxon>
        <taxon>Hibiscus</taxon>
    </lineage>
</organism>
<dbReference type="Pfam" id="PF01535">
    <property type="entry name" value="PPR"/>
    <property type="match status" value="2"/>
</dbReference>
<dbReference type="InterPro" id="IPR011990">
    <property type="entry name" value="TPR-like_helical_dom_sf"/>
</dbReference>
<sequence>MNKLDLRIDKFALASAISACASISSIELGEQVFAKATLIGLESDQIISTSLVDFYCKCGLVEYGRKVFDTETKSDQISWNSMLMGYASNGCGFQALVLFNEMINAGVRPTEITFIGVLSACDHCGLVEEGRKWFNLMKWDYHIDPGIEHYSCMVDLFARAGCLEEAMNLIGEMHFEADASLWLSVLRGCVAHGDRILGKKVAERIIELDPGNSSAYVQLSSLFATSGEWETLAIVRRIMREKQILKNPGFSWADS</sequence>
<comment type="similarity">
    <text evidence="2">Belongs to the PPR family. PCMP-E subfamily.</text>
</comment>
<gene>
    <name evidence="4" type="ORF">F3Y22_tig00110198pilonHSYRG00176</name>
</gene>
<accession>A0A6A3BEH8</accession>
<keyword evidence="5" id="KW-1185">Reference proteome</keyword>
<dbReference type="FunFam" id="1.25.40.10:FF:000797">
    <property type="entry name" value="Pentatricopeptide repeat-containing protein chloroplastic"/>
    <property type="match status" value="1"/>
</dbReference>
<dbReference type="GO" id="GO:0005739">
    <property type="term" value="C:mitochondrion"/>
    <property type="evidence" value="ECO:0007669"/>
    <property type="project" value="UniProtKB-ARBA"/>
</dbReference>
<reference evidence="4" key="1">
    <citation type="submission" date="2019-09" db="EMBL/GenBank/DDBJ databases">
        <title>Draft genome information of white flower Hibiscus syriacus.</title>
        <authorList>
            <person name="Kim Y.-M."/>
        </authorList>
    </citation>
    <scope>NUCLEOTIDE SEQUENCE [LARGE SCALE GENOMIC DNA]</scope>
    <source>
        <strain evidence="4">YM2019G1</strain>
    </source>
</reference>
<protein>
    <submittedName>
        <fullName evidence="4">Pentatricopeptide repeat-containing protein</fullName>
    </submittedName>
</protein>